<dbReference type="SUPFAM" id="SSF55120">
    <property type="entry name" value="Pseudouridine synthase"/>
    <property type="match status" value="1"/>
</dbReference>
<proteinExistence type="inferred from homology"/>
<evidence type="ECO:0000259" key="5">
    <source>
        <dbReference type="Pfam" id="PF00849"/>
    </source>
</evidence>
<dbReference type="GO" id="GO:0003723">
    <property type="term" value="F:RNA binding"/>
    <property type="evidence" value="ECO:0007669"/>
    <property type="project" value="InterPro"/>
</dbReference>
<evidence type="ECO:0000313" key="6">
    <source>
        <dbReference type="EMBL" id="MBB1070059.1"/>
    </source>
</evidence>
<dbReference type="PANTHER" id="PTHR21600:SF87">
    <property type="entry name" value="RNA PSEUDOURIDYLATE SYNTHASE DOMAIN-CONTAINING PROTEIN 1"/>
    <property type="match status" value="1"/>
</dbReference>
<comment type="caution">
    <text evidence="6">The sequence shown here is derived from an EMBL/GenBank/DDBJ whole genome shotgun (WGS) entry which is preliminary data.</text>
</comment>
<evidence type="ECO:0000256" key="4">
    <source>
        <dbReference type="ARBA" id="ARBA00033164"/>
    </source>
</evidence>
<dbReference type="CDD" id="cd02869">
    <property type="entry name" value="PseudoU_synth_RluA_like"/>
    <property type="match status" value="1"/>
</dbReference>
<dbReference type="Proteomes" id="UP000518316">
    <property type="component" value="Unassembled WGS sequence"/>
</dbReference>
<protein>
    <recommendedName>
        <fullName evidence="3">RNA pseudouridylate synthase</fullName>
    </recommendedName>
    <alternativeName>
        <fullName evidence="4">RNA-uridine isomerase</fullName>
    </alternativeName>
</protein>
<dbReference type="EMBL" id="JACIVC010000061">
    <property type="protein sequence ID" value="MBB1070059.1"/>
    <property type="molecule type" value="Genomic_DNA"/>
</dbReference>
<dbReference type="PROSITE" id="PS01129">
    <property type="entry name" value="PSI_RLU"/>
    <property type="match status" value="1"/>
</dbReference>
<dbReference type="GO" id="GO:0140098">
    <property type="term" value="F:catalytic activity, acting on RNA"/>
    <property type="evidence" value="ECO:0007669"/>
    <property type="project" value="UniProtKB-ARBA"/>
</dbReference>
<dbReference type="InterPro" id="IPR006224">
    <property type="entry name" value="PsdUridine_synth_RluA-like_CS"/>
</dbReference>
<reference evidence="6 7" key="1">
    <citation type="submission" date="2020-07" db="EMBL/GenBank/DDBJ databases">
        <title>Description of Limosilactobacillus balticus sp. nov., Limosilactobacillus agrestis sp. nov., Limosilactobacillus albertensis sp. nov., Limosilactobacillus rudii sp. nov., Limosilactobacillus fastidiosus sp. nov., five novel Limosilactobacillus species isolated from the vertebrate gastrointestinal tract, and proposal of 6 subspecies of Limosilactobacillus reuteri adapted to the gastrointestinal tract of specific vertebrate hosts.</title>
        <authorList>
            <person name="Li F."/>
            <person name="Cheng C."/>
            <person name="Zheng J."/>
            <person name="Quevedo R.M."/>
            <person name="Li J."/>
            <person name="Roos S."/>
            <person name="Gaenzle M.G."/>
            <person name="Walter J."/>
        </authorList>
    </citation>
    <scope>NUCLEOTIDE SEQUENCE [LARGE SCALE GENOMIC DNA]</scope>
    <source>
        <strain evidence="6 7">RRLNB_1_1</strain>
    </source>
</reference>
<dbReference type="InterPro" id="IPR020103">
    <property type="entry name" value="PsdUridine_synth_cat_dom_sf"/>
</dbReference>
<evidence type="ECO:0000256" key="2">
    <source>
        <dbReference type="ARBA" id="ARBA00010876"/>
    </source>
</evidence>
<comment type="catalytic activity">
    <reaction evidence="1">
        <text>a uridine in RNA = a pseudouridine in RNA</text>
        <dbReference type="Rhea" id="RHEA:48348"/>
        <dbReference type="Rhea" id="RHEA-COMP:12068"/>
        <dbReference type="Rhea" id="RHEA-COMP:12069"/>
        <dbReference type="ChEBI" id="CHEBI:65314"/>
        <dbReference type="ChEBI" id="CHEBI:65315"/>
    </reaction>
</comment>
<dbReference type="AlphaFoldDB" id="A0A7W3TSG4"/>
<gene>
    <name evidence="6" type="ORF">H5S40_07830</name>
</gene>
<accession>A0A7W3TSG4</accession>
<dbReference type="Pfam" id="PF00849">
    <property type="entry name" value="PseudoU_synth_2"/>
    <property type="match status" value="1"/>
</dbReference>
<comment type="similarity">
    <text evidence="2">Belongs to the pseudouridine synthase RluA family.</text>
</comment>
<sequence length="312" mass="35584">MNYQWQIIETLSDNQEIKPLRHLLHDQWLLPNRLIHYLRVRRSVLVNGKYISMNEHVQRKDEILLQFYGDEVRTPDANDYVPSAHPHLKVLYDNRDLLVVNKPRGQKTHPNYHGEPGTLMNDVAGYLADSENNAYMVHRIDLQTSGAVIIAKNPIVVPILNRLISDGRIHRQYLAVVEGKMQGQGELSWSIGRNPVNPHLHQVNGENAQPALTYYQTIASNQARSLVKLQLATGRTHQLRVHLAHSGHPIVGDPLYNPKSAEGMLLHGWKQKLILPFIMKSLNITAPLPSYFQNYLVKYNLAKDTNLNKGGH</sequence>
<evidence type="ECO:0000256" key="3">
    <source>
        <dbReference type="ARBA" id="ARBA00031870"/>
    </source>
</evidence>
<dbReference type="InterPro" id="IPR050188">
    <property type="entry name" value="RluA_PseudoU_synthase"/>
</dbReference>
<organism evidence="6 7">
    <name type="scientific">Limosilactobacillus albertensis</name>
    <dbReference type="NCBI Taxonomy" id="2759752"/>
    <lineage>
        <taxon>Bacteria</taxon>
        <taxon>Bacillati</taxon>
        <taxon>Bacillota</taxon>
        <taxon>Bacilli</taxon>
        <taxon>Lactobacillales</taxon>
        <taxon>Lactobacillaceae</taxon>
        <taxon>Limosilactobacillus</taxon>
    </lineage>
</organism>
<dbReference type="InterPro" id="IPR006145">
    <property type="entry name" value="PsdUridine_synth_RsuA/RluA"/>
</dbReference>
<dbReference type="GO" id="GO:0009982">
    <property type="term" value="F:pseudouridine synthase activity"/>
    <property type="evidence" value="ECO:0007669"/>
    <property type="project" value="InterPro"/>
</dbReference>
<feature type="domain" description="Pseudouridine synthase RsuA/RluA-like" evidence="5">
    <location>
        <begin position="96"/>
        <end position="245"/>
    </location>
</feature>
<dbReference type="GO" id="GO:0000455">
    <property type="term" value="P:enzyme-directed rRNA pseudouridine synthesis"/>
    <property type="evidence" value="ECO:0007669"/>
    <property type="project" value="TreeGrafter"/>
</dbReference>
<name>A0A7W3TSG4_9LACO</name>
<dbReference type="RefSeq" id="WP_182598553.1">
    <property type="nucleotide sequence ID" value="NZ_JACIVC010000061.1"/>
</dbReference>
<evidence type="ECO:0000313" key="7">
    <source>
        <dbReference type="Proteomes" id="UP000518316"/>
    </source>
</evidence>
<evidence type="ECO:0000256" key="1">
    <source>
        <dbReference type="ARBA" id="ARBA00000073"/>
    </source>
</evidence>
<keyword evidence="7" id="KW-1185">Reference proteome</keyword>
<dbReference type="Gene3D" id="3.30.2350.10">
    <property type="entry name" value="Pseudouridine synthase"/>
    <property type="match status" value="1"/>
</dbReference>
<dbReference type="PANTHER" id="PTHR21600">
    <property type="entry name" value="MITOCHONDRIAL RNA PSEUDOURIDINE SYNTHASE"/>
    <property type="match status" value="1"/>
</dbReference>